<name>A0AAV2C030_9ARAC</name>
<keyword evidence="7" id="KW-0812">Transmembrane</keyword>
<evidence type="ECO:0000256" key="4">
    <source>
        <dbReference type="ARBA" id="ARBA00023053"/>
    </source>
</evidence>
<evidence type="ECO:0000256" key="1">
    <source>
        <dbReference type="ARBA" id="ARBA00004651"/>
    </source>
</evidence>
<protein>
    <submittedName>
        <fullName evidence="8">Uncharacterized protein</fullName>
    </submittedName>
</protein>
<keyword evidence="4" id="KW-0915">Sodium</keyword>
<dbReference type="AlphaFoldDB" id="A0AAV2C030"/>
<evidence type="ECO:0000256" key="5">
    <source>
        <dbReference type="ARBA" id="ARBA00023065"/>
    </source>
</evidence>
<feature type="transmembrane region" description="Helical" evidence="7">
    <location>
        <begin position="12"/>
        <end position="34"/>
    </location>
</feature>
<evidence type="ECO:0000256" key="3">
    <source>
        <dbReference type="ARBA" id="ARBA00022475"/>
    </source>
</evidence>
<dbReference type="GO" id="GO:0005886">
    <property type="term" value="C:plasma membrane"/>
    <property type="evidence" value="ECO:0007669"/>
    <property type="project" value="UniProtKB-SubCell"/>
</dbReference>
<proteinExistence type="predicted"/>
<reference evidence="8 9" key="1">
    <citation type="submission" date="2024-04" db="EMBL/GenBank/DDBJ databases">
        <authorList>
            <person name="Rising A."/>
            <person name="Reimegard J."/>
            <person name="Sonavane S."/>
            <person name="Akerstrom W."/>
            <person name="Nylinder S."/>
            <person name="Hedman E."/>
            <person name="Kallberg Y."/>
        </authorList>
    </citation>
    <scope>NUCLEOTIDE SEQUENCE [LARGE SCALE GENOMIC DNA]</scope>
</reference>
<sequence length="105" mass="12070">MRSSDSFKQAHICCRSALFYGVLCILMTVLATVFGNLIQAAAIVWAMCGGPILAVFLLGMLTTRTNEKVHFPAVQDILHVVRNTRFISWSHSWLYFQYYHQSHYR</sequence>
<keyword evidence="2" id="KW-0813">Transport</keyword>
<comment type="subcellular location">
    <subcellularLocation>
        <location evidence="1">Cell membrane</location>
        <topology evidence="1">Multi-pass membrane protein</topology>
    </subcellularLocation>
</comment>
<evidence type="ECO:0000256" key="7">
    <source>
        <dbReference type="SAM" id="Phobius"/>
    </source>
</evidence>
<accession>A0AAV2C030</accession>
<dbReference type="GO" id="GO:0006814">
    <property type="term" value="P:sodium ion transport"/>
    <property type="evidence" value="ECO:0007669"/>
    <property type="project" value="UniProtKB-KW"/>
</dbReference>
<dbReference type="GO" id="GO:0015293">
    <property type="term" value="F:symporter activity"/>
    <property type="evidence" value="ECO:0007669"/>
    <property type="project" value="TreeGrafter"/>
</dbReference>
<comment type="caution">
    <text evidence="8">The sequence shown here is derived from an EMBL/GenBank/DDBJ whole genome shotgun (WGS) entry which is preliminary data.</text>
</comment>
<dbReference type="InterPro" id="IPR051163">
    <property type="entry name" value="Sodium:Solute_Symporter_SSF"/>
</dbReference>
<keyword evidence="9" id="KW-1185">Reference proteome</keyword>
<dbReference type="Proteomes" id="UP001497382">
    <property type="component" value="Unassembled WGS sequence"/>
</dbReference>
<dbReference type="Gene3D" id="1.20.1730.10">
    <property type="entry name" value="Sodium/glucose cotransporter"/>
    <property type="match status" value="1"/>
</dbReference>
<evidence type="ECO:0000256" key="2">
    <source>
        <dbReference type="ARBA" id="ARBA00022448"/>
    </source>
</evidence>
<dbReference type="EMBL" id="CAXIEN010000665">
    <property type="protein sequence ID" value="CAL1301356.1"/>
    <property type="molecule type" value="Genomic_DNA"/>
</dbReference>
<dbReference type="PANTHER" id="PTHR42985:SF40">
    <property type="entry name" value="LD47995P-RELATED"/>
    <property type="match status" value="1"/>
</dbReference>
<evidence type="ECO:0000313" key="8">
    <source>
        <dbReference type="EMBL" id="CAL1301356.1"/>
    </source>
</evidence>
<keyword evidence="7" id="KW-0472">Membrane</keyword>
<evidence type="ECO:0000256" key="6">
    <source>
        <dbReference type="ARBA" id="ARBA00023201"/>
    </source>
</evidence>
<feature type="transmembrane region" description="Helical" evidence="7">
    <location>
        <begin position="40"/>
        <end position="61"/>
    </location>
</feature>
<gene>
    <name evidence="8" type="ORF">LARSCL_LOCUS22465</name>
</gene>
<keyword evidence="5" id="KW-0406">Ion transport</keyword>
<keyword evidence="6" id="KW-0739">Sodium transport</keyword>
<keyword evidence="7" id="KW-1133">Transmembrane helix</keyword>
<evidence type="ECO:0000313" key="9">
    <source>
        <dbReference type="Proteomes" id="UP001497382"/>
    </source>
</evidence>
<dbReference type="InterPro" id="IPR038377">
    <property type="entry name" value="Na/Glc_symporter_sf"/>
</dbReference>
<keyword evidence="3" id="KW-1003">Cell membrane</keyword>
<organism evidence="8 9">
    <name type="scientific">Larinioides sclopetarius</name>
    <dbReference type="NCBI Taxonomy" id="280406"/>
    <lineage>
        <taxon>Eukaryota</taxon>
        <taxon>Metazoa</taxon>
        <taxon>Ecdysozoa</taxon>
        <taxon>Arthropoda</taxon>
        <taxon>Chelicerata</taxon>
        <taxon>Arachnida</taxon>
        <taxon>Araneae</taxon>
        <taxon>Araneomorphae</taxon>
        <taxon>Entelegynae</taxon>
        <taxon>Araneoidea</taxon>
        <taxon>Araneidae</taxon>
        <taxon>Larinioides</taxon>
    </lineage>
</organism>
<dbReference type="PANTHER" id="PTHR42985">
    <property type="entry name" value="SODIUM-COUPLED MONOCARBOXYLATE TRANSPORTER"/>
    <property type="match status" value="1"/>
</dbReference>